<comment type="caution">
    <text evidence="3">The sequence shown here is derived from an EMBL/GenBank/DDBJ whole genome shotgun (WGS) entry which is preliminary data.</text>
</comment>
<keyword evidence="4" id="KW-1185">Reference proteome</keyword>
<dbReference type="OrthoDB" id="5875914at2759"/>
<reference evidence="3 4" key="2">
    <citation type="journal article" date="2019" name="G3 (Bethesda)">
        <title>Hybrid Assembly of the Genome of the Entomopathogenic Nematode Steinernema carpocapsae Identifies the X-Chromosome.</title>
        <authorList>
            <person name="Serra L."/>
            <person name="Macchietto M."/>
            <person name="Macias-Munoz A."/>
            <person name="McGill C.J."/>
            <person name="Rodriguez I.M."/>
            <person name="Rodriguez B."/>
            <person name="Murad R."/>
            <person name="Mortazavi A."/>
        </authorList>
    </citation>
    <scope>NUCLEOTIDE SEQUENCE [LARGE SCALE GENOMIC DNA]</scope>
    <source>
        <strain evidence="3 4">ALL</strain>
    </source>
</reference>
<keyword evidence="2" id="KW-0472">Membrane</keyword>
<proteinExistence type="predicted"/>
<name>A0A4U5MTD1_STECR</name>
<feature type="region of interest" description="Disordered" evidence="1">
    <location>
        <begin position="94"/>
        <end position="174"/>
    </location>
</feature>
<dbReference type="Proteomes" id="UP000298663">
    <property type="component" value="Unassembled WGS sequence"/>
</dbReference>
<accession>A0A4U5MTD1</accession>
<feature type="compositionally biased region" description="Polar residues" evidence="1">
    <location>
        <begin position="163"/>
        <end position="174"/>
    </location>
</feature>
<reference evidence="3 4" key="1">
    <citation type="journal article" date="2015" name="Genome Biol.">
        <title>Comparative genomics of Steinernema reveals deeply conserved gene regulatory networks.</title>
        <authorList>
            <person name="Dillman A.R."/>
            <person name="Macchietto M."/>
            <person name="Porter C.F."/>
            <person name="Rogers A."/>
            <person name="Williams B."/>
            <person name="Antoshechkin I."/>
            <person name="Lee M.M."/>
            <person name="Goodwin Z."/>
            <person name="Lu X."/>
            <person name="Lewis E.E."/>
            <person name="Goodrich-Blair H."/>
            <person name="Stock S.P."/>
            <person name="Adams B.J."/>
            <person name="Sternberg P.W."/>
            <person name="Mortazavi A."/>
        </authorList>
    </citation>
    <scope>NUCLEOTIDE SEQUENCE [LARGE SCALE GENOMIC DNA]</scope>
    <source>
        <strain evidence="3 4">ALL</strain>
    </source>
</reference>
<keyword evidence="2" id="KW-0812">Transmembrane</keyword>
<dbReference type="EMBL" id="AZBU02000006">
    <property type="protein sequence ID" value="TKR73017.1"/>
    <property type="molecule type" value="Genomic_DNA"/>
</dbReference>
<keyword evidence="2" id="KW-1133">Transmembrane helix</keyword>
<evidence type="ECO:0000256" key="1">
    <source>
        <dbReference type="SAM" id="MobiDB-lite"/>
    </source>
</evidence>
<organism evidence="3 4">
    <name type="scientific">Steinernema carpocapsae</name>
    <name type="common">Entomopathogenic nematode</name>
    <dbReference type="NCBI Taxonomy" id="34508"/>
    <lineage>
        <taxon>Eukaryota</taxon>
        <taxon>Metazoa</taxon>
        <taxon>Ecdysozoa</taxon>
        <taxon>Nematoda</taxon>
        <taxon>Chromadorea</taxon>
        <taxon>Rhabditida</taxon>
        <taxon>Tylenchina</taxon>
        <taxon>Panagrolaimomorpha</taxon>
        <taxon>Strongyloidoidea</taxon>
        <taxon>Steinernematidae</taxon>
        <taxon>Steinernema</taxon>
    </lineage>
</organism>
<dbReference type="AlphaFoldDB" id="A0A4U5MTD1"/>
<sequence>MTFIKAQPKRDVWSKSIHPRRSDRSGLIHQTDCRLERSPLLRSAMSAYVFIPVSILVLWIIYQMDRERKRHGRPGVPLFGVLFDSITFTVHEEFEDEAEKTSSKKRKKSSKSKRSSKKRRKSKRRTQRIHHSKKHHGNQAIGQEESGSSSSLPVAGTPDSAAEQMNSQVTTKTE</sequence>
<feature type="compositionally biased region" description="Basic residues" evidence="1">
    <location>
        <begin position="103"/>
        <end position="137"/>
    </location>
</feature>
<evidence type="ECO:0000313" key="4">
    <source>
        <dbReference type="Proteomes" id="UP000298663"/>
    </source>
</evidence>
<evidence type="ECO:0000313" key="3">
    <source>
        <dbReference type="EMBL" id="TKR73017.1"/>
    </source>
</evidence>
<gene>
    <name evidence="3" type="ORF">L596_020385</name>
</gene>
<protein>
    <submittedName>
        <fullName evidence="3">Uncharacterized protein</fullName>
    </submittedName>
</protein>
<feature type="transmembrane region" description="Helical" evidence="2">
    <location>
        <begin position="45"/>
        <end position="62"/>
    </location>
</feature>
<evidence type="ECO:0000256" key="2">
    <source>
        <dbReference type="SAM" id="Phobius"/>
    </source>
</evidence>